<dbReference type="Gene3D" id="3.40.50.150">
    <property type="entry name" value="Vaccinia Virus protein VP39"/>
    <property type="match status" value="1"/>
</dbReference>
<evidence type="ECO:0000313" key="2">
    <source>
        <dbReference type="Proteomes" id="UP001236507"/>
    </source>
</evidence>
<dbReference type="RefSeq" id="WP_283344031.1">
    <property type="nucleotide sequence ID" value="NZ_JASHIF010000005.1"/>
</dbReference>
<evidence type="ECO:0008006" key="3">
    <source>
        <dbReference type="Google" id="ProtNLM"/>
    </source>
</evidence>
<dbReference type="InterPro" id="IPR029063">
    <property type="entry name" value="SAM-dependent_MTases_sf"/>
</dbReference>
<reference evidence="1 2" key="1">
    <citation type="submission" date="2023-05" db="EMBL/GenBank/DDBJ databases">
        <title>Novel species of genus Flectobacillus isolated from stream in China.</title>
        <authorList>
            <person name="Lu H."/>
        </authorList>
    </citation>
    <scope>NUCLEOTIDE SEQUENCE [LARGE SCALE GENOMIC DNA]</scope>
    <source>
        <strain evidence="1 2">KCTC 42575</strain>
    </source>
</reference>
<comment type="caution">
    <text evidence="1">The sequence shown here is derived from an EMBL/GenBank/DDBJ whole genome shotgun (WGS) entry which is preliminary data.</text>
</comment>
<dbReference type="SUPFAM" id="SSF53335">
    <property type="entry name" value="S-adenosyl-L-methionine-dependent methyltransferases"/>
    <property type="match status" value="1"/>
</dbReference>
<dbReference type="PRINTS" id="PR00507">
    <property type="entry name" value="N12N6MTFRASE"/>
</dbReference>
<accession>A0ABT6Y6S8</accession>
<dbReference type="EMBL" id="JASHIF010000005">
    <property type="protein sequence ID" value="MDI9858956.1"/>
    <property type="molecule type" value="Genomic_DNA"/>
</dbReference>
<dbReference type="InterPro" id="IPR002052">
    <property type="entry name" value="DNA_methylase_N6_adenine_CS"/>
</dbReference>
<dbReference type="Proteomes" id="UP001236507">
    <property type="component" value="Unassembled WGS sequence"/>
</dbReference>
<evidence type="ECO:0000313" key="1">
    <source>
        <dbReference type="EMBL" id="MDI9858956.1"/>
    </source>
</evidence>
<proteinExistence type="predicted"/>
<dbReference type="PROSITE" id="PS00092">
    <property type="entry name" value="N6_MTASE"/>
    <property type="match status" value="1"/>
</dbReference>
<keyword evidence="2" id="KW-1185">Reference proteome</keyword>
<protein>
    <recommendedName>
        <fullName evidence="3">Site-specific DNA-methyltransferase (adenine-specific)</fullName>
    </recommendedName>
</protein>
<name>A0ABT6Y6S8_9BACT</name>
<sequence>MNQSLLLQRPQKNDYIELINYSGDDTFNLITQNLIPKSVEQTTSLANQFKLYSGVVLCQKIYEFCRAYINYRFDKEGTEQIRLPRRTWADRQKGVDCEDFTIFISSILHNLKVNHTIKMVDFGQGWQHIYVVVEDVVLDPVQDKFNYEDSYETAREYDFDFASLGSIGRSLSITSGEKQFVKQVQLELERNEKHNKRSIEKLASKFGVIDKTDIKELTELAIVNVCRKIANDKSTSDYEKYLNILETYRNQVILSHRTSISILLQQYSTASPIAFLAGLYVKNGVNEYQGQIFEPTAGNGMMTIAFRPEQCTVNEIDDTRYKNLLTQGFRKATQINAIYNTPNEKFDGVITNPPFGAVDQRDYLKIDNKYILKDLDHILSYYALNNLKSDGRCAIIIGGHTHYDSEGRVQAGKNRVFLSYLYRYFKVDDVININGDLYSRQGTSFDIRLILISGIKQVAEGFAPLKEQARGEVINTFEELYERVTSNFSQETTSTLKIKYKYRLRLQLQSKSLSSVLHEKN</sequence>
<gene>
    <name evidence="1" type="ORF">QM524_07040</name>
</gene>
<organism evidence="1 2">
    <name type="scientific">Flectobacillus roseus</name>
    <dbReference type="NCBI Taxonomy" id="502259"/>
    <lineage>
        <taxon>Bacteria</taxon>
        <taxon>Pseudomonadati</taxon>
        <taxon>Bacteroidota</taxon>
        <taxon>Cytophagia</taxon>
        <taxon>Cytophagales</taxon>
        <taxon>Flectobacillaceae</taxon>
        <taxon>Flectobacillus</taxon>
    </lineage>
</organism>